<dbReference type="EMBL" id="AGAY01000061">
    <property type="protein sequence ID" value="EGY52032.1"/>
    <property type="molecule type" value="Genomic_DNA"/>
</dbReference>
<protein>
    <submittedName>
        <fullName evidence="1">Uncharacterized protein</fullName>
    </submittedName>
</protein>
<comment type="caution">
    <text evidence="1">The sequence shown here is derived from an EMBL/GenBank/DDBJ whole genome shotgun (WGS) entry which is preliminary data.</text>
</comment>
<keyword evidence="2" id="KW-1185">Reference proteome</keyword>
<evidence type="ECO:0000313" key="2">
    <source>
        <dbReference type="Proteomes" id="UP000003019"/>
    </source>
</evidence>
<evidence type="ECO:0000313" key="1">
    <source>
        <dbReference type="EMBL" id="EGY52032.1"/>
    </source>
</evidence>
<proteinExistence type="predicted"/>
<accession>G4CJI1</accession>
<dbReference type="Proteomes" id="UP000003019">
    <property type="component" value="Unassembled WGS sequence"/>
</dbReference>
<name>G4CJI1_9NEIS</name>
<organism evidence="1 2">
    <name type="scientific">Neisseria shayeganii 871</name>
    <dbReference type="NCBI Taxonomy" id="1032488"/>
    <lineage>
        <taxon>Bacteria</taxon>
        <taxon>Pseudomonadati</taxon>
        <taxon>Pseudomonadota</taxon>
        <taxon>Betaproteobacteria</taxon>
        <taxon>Neisseriales</taxon>
        <taxon>Neisseriaceae</taxon>
        <taxon>Neisseria</taxon>
    </lineage>
</organism>
<dbReference type="PATRIC" id="fig|1032488.3.peg.1678"/>
<gene>
    <name evidence="1" type="ORF">HMPREF9371_1771</name>
</gene>
<reference evidence="1 2" key="1">
    <citation type="submission" date="2011-05" db="EMBL/GenBank/DDBJ databases">
        <authorList>
            <person name="Muzny D."/>
            <person name="Qin X."/>
            <person name="Deng J."/>
            <person name="Jiang H."/>
            <person name="Liu Y."/>
            <person name="Qu J."/>
            <person name="Song X.-Z."/>
            <person name="Zhang L."/>
            <person name="Thornton R."/>
            <person name="Coyle M."/>
            <person name="Francisco L."/>
            <person name="Jackson L."/>
            <person name="Javaid M."/>
            <person name="Korchina V."/>
            <person name="Kovar C."/>
            <person name="Mata R."/>
            <person name="Mathew T."/>
            <person name="Ngo R."/>
            <person name="Nguyen L."/>
            <person name="Nguyen N."/>
            <person name="Okwuonu G."/>
            <person name="Ongeri F."/>
            <person name="Pham C."/>
            <person name="Simmons D."/>
            <person name="Wilczek-Boney K."/>
            <person name="Hale W."/>
            <person name="Jakkamsetti A."/>
            <person name="Pham P."/>
            <person name="Ruth R."/>
            <person name="San Lucas F."/>
            <person name="Warren J."/>
            <person name="Zhang J."/>
            <person name="Zhao Z."/>
            <person name="Zhou C."/>
            <person name="Zhu D."/>
            <person name="Lee S."/>
            <person name="Bess C."/>
            <person name="Blankenburg K."/>
            <person name="Forbes L."/>
            <person name="Fu Q."/>
            <person name="Gubbala S."/>
            <person name="Hirani K."/>
            <person name="Jayaseelan J.C."/>
            <person name="Lara F."/>
            <person name="Munidasa M."/>
            <person name="Palculict T."/>
            <person name="Patil S."/>
            <person name="Pu L.-L."/>
            <person name="Saada N."/>
            <person name="Tang L."/>
            <person name="Weissenberger G."/>
            <person name="Zhu Y."/>
            <person name="Hemphill L."/>
            <person name="Shang Y."/>
            <person name="Youmans B."/>
            <person name="Ayvaz T."/>
            <person name="Ross M."/>
            <person name="Santibanez J."/>
            <person name="Aqrawi P."/>
            <person name="Gross S."/>
            <person name="Joshi V."/>
            <person name="Fowler G."/>
            <person name="Nazareth L."/>
            <person name="Reid J."/>
            <person name="Worley K."/>
            <person name="Petrosino J."/>
            <person name="Highlander S."/>
            <person name="Gibbs R."/>
        </authorList>
    </citation>
    <scope>NUCLEOTIDE SEQUENCE [LARGE SCALE GENOMIC DNA]</scope>
    <source>
        <strain evidence="1 2">871</strain>
    </source>
</reference>
<dbReference type="AlphaFoldDB" id="G4CJI1"/>
<dbReference type="STRING" id="1032488.HMPREF9371_1771"/>
<dbReference type="HOGENOM" id="CLU_2220354_0_0_4"/>
<sequence length="106" mass="12196">MTMNDWVKKFIAEMEAAARQEMLRRELLMHYALMFEQQVMIGNMLSSHPDEATENLLDEATEKDCLKAALLVRNIMCNQGVDEMRALILAAKLNLKHKLEGEHGQH</sequence>